<reference evidence="2 3" key="1">
    <citation type="submission" date="2014-11" db="EMBL/GenBank/DDBJ databases">
        <authorList>
            <person name="Zhu J."/>
            <person name="Qi W."/>
            <person name="Song R."/>
        </authorList>
    </citation>
    <scope>NUCLEOTIDE SEQUENCE [LARGE SCALE GENOMIC DNA]</scope>
</reference>
<dbReference type="Pfam" id="PF13637">
    <property type="entry name" value="Ank_4"/>
    <property type="match status" value="1"/>
</dbReference>
<dbReference type="Gene3D" id="1.25.40.20">
    <property type="entry name" value="Ankyrin repeat-containing domain"/>
    <property type="match status" value="2"/>
</dbReference>
<feature type="compositionally biased region" description="Basic residues" evidence="1">
    <location>
        <begin position="309"/>
        <end position="321"/>
    </location>
</feature>
<evidence type="ECO:0000256" key="1">
    <source>
        <dbReference type="SAM" id="MobiDB-lite"/>
    </source>
</evidence>
<name>A0A0G4G5H6_VITBC</name>
<organism evidence="2 3">
    <name type="scientific">Vitrella brassicaformis (strain CCMP3155)</name>
    <dbReference type="NCBI Taxonomy" id="1169540"/>
    <lineage>
        <taxon>Eukaryota</taxon>
        <taxon>Sar</taxon>
        <taxon>Alveolata</taxon>
        <taxon>Colpodellida</taxon>
        <taxon>Vitrellaceae</taxon>
        <taxon>Vitrella</taxon>
    </lineage>
</organism>
<proteinExistence type="predicted"/>
<accession>A0A0G4G5H6</accession>
<dbReference type="OrthoDB" id="539213at2759"/>
<dbReference type="PhylomeDB" id="A0A0G4G5H6"/>
<protein>
    <submittedName>
        <fullName evidence="2">Uncharacterized protein</fullName>
    </submittedName>
</protein>
<dbReference type="VEuPathDB" id="CryptoDB:Vbra_17134"/>
<dbReference type="InterPro" id="IPR002110">
    <property type="entry name" value="Ankyrin_rpt"/>
</dbReference>
<dbReference type="SUPFAM" id="SSF48403">
    <property type="entry name" value="Ankyrin repeat"/>
    <property type="match status" value="1"/>
</dbReference>
<evidence type="ECO:0000313" key="3">
    <source>
        <dbReference type="Proteomes" id="UP000041254"/>
    </source>
</evidence>
<gene>
    <name evidence="2" type="ORF">Vbra_17134</name>
</gene>
<dbReference type="InterPro" id="IPR036770">
    <property type="entry name" value="Ankyrin_rpt-contain_sf"/>
</dbReference>
<dbReference type="EMBL" id="CDMY01000571">
    <property type="protein sequence ID" value="CEM23800.1"/>
    <property type="molecule type" value="Genomic_DNA"/>
</dbReference>
<keyword evidence="3" id="KW-1185">Reference proteome</keyword>
<dbReference type="Proteomes" id="UP000041254">
    <property type="component" value="Unassembled WGS sequence"/>
</dbReference>
<dbReference type="InParanoid" id="A0A0G4G5H6"/>
<dbReference type="AlphaFoldDB" id="A0A0G4G5H6"/>
<feature type="region of interest" description="Disordered" evidence="1">
    <location>
        <begin position="279"/>
        <end position="321"/>
    </location>
</feature>
<evidence type="ECO:0000313" key="2">
    <source>
        <dbReference type="EMBL" id="CEM23800.1"/>
    </source>
</evidence>
<sequence>MASGTAQGQQSVDCLRPIPTRQLSEGIVRRTFTDPQQVAQLIRDGADPNAEPCPWVRGAIAALSYRLLALAVDNLSDGTLHTIQVDDSHGRLRHLTLPRWPSAELEAAIINALIDGGAHVNPPAHVNRPIRVAVECANENAVRVLLARGAAVRRLQSPFLIMELPTSTIFDGVGHQVSLGYEQRLLSIYRRLIQHDPTLATKQIGGGQTLIQKAAWSERGHYSQAFIDSYLDLLVDKGASLTAVNGSGWTALHSAIECGSPCVTDYLCRHVAAADIDRETTGGGRRGPSHQQDSPLRGDHPQLAENRSGHRPHPHRHRGRHGCRQLVLTQCTTVLNTDIHTGAMAALNAALAPQRSLAALMTHLLPLVDHNDGEDPAPSPLSCGPHEAEAIGWRIAAMCFDQHAANETITAKIGIRNSDMARRVCAAVDRSVKSALYASSNREVVGGTANVGGVTVRVPLQCFAIRADSRPHQVVHTRGRVGVREVVQRARLDEAARHGIEEGAINKGFNEHLGNADCQFGGWQQLGRIDERGQWVTLGID</sequence>